<dbReference type="EnsemblMetazoa" id="XM_019900737.1">
    <property type="protein sequence ID" value="XP_019756296.1"/>
    <property type="gene ID" value="LOC109534943"/>
</dbReference>
<protein>
    <recommendedName>
        <fullName evidence="11">Sugar phosphate transporter domain-containing protein</fullName>
    </recommendedName>
</protein>
<dbReference type="PANTHER" id="PTHR14233:SF4">
    <property type="entry name" value="SOLUTE CARRIER FAMILY 35 MEMBER F2"/>
    <property type="match status" value="1"/>
</dbReference>
<evidence type="ECO:0000256" key="3">
    <source>
        <dbReference type="ARBA" id="ARBA00022448"/>
    </source>
</evidence>
<dbReference type="Pfam" id="PF06027">
    <property type="entry name" value="SLC35F"/>
    <property type="match status" value="1"/>
</dbReference>
<keyword evidence="3" id="KW-0813">Transport</keyword>
<feature type="transmembrane region" description="Helical" evidence="8">
    <location>
        <begin position="27"/>
        <end position="48"/>
    </location>
</feature>
<dbReference type="GO" id="GO:0022857">
    <property type="term" value="F:transmembrane transporter activity"/>
    <property type="evidence" value="ECO:0007669"/>
    <property type="project" value="InterPro"/>
</dbReference>
<dbReference type="Proteomes" id="UP000019118">
    <property type="component" value="Unassembled WGS sequence"/>
</dbReference>
<dbReference type="PANTHER" id="PTHR14233">
    <property type="entry name" value="DUF914-RELATED"/>
    <property type="match status" value="1"/>
</dbReference>
<keyword evidence="5 8" id="KW-1133">Transmembrane helix</keyword>
<evidence type="ECO:0000256" key="8">
    <source>
        <dbReference type="SAM" id="Phobius"/>
    </source>
</evidence>
<evidence type="ECO:0000256" key="2">
    <source>
        <dbReference type="ARBA" id="ARBA00007863"/>
    </source>
</evidence>
<dbReference type="InterPro" id="IPR009262">
    <property type="entry name" value="SLC35_F1/F2/F6"/>
</dbReference>
<comment type="subcellular location">
    <subcellularLocation>
        <location evidence="1">Membrane</location>
        <topology evidence="1">Multi-pass membrane protein</topology>
    </subcellularLocation>
</comment>
<reference evidence="10" key="1">
    <citation type="journal article" date="2013" name="Genome Biol.">
        <title>Draft genome of the mountain pine beetle, Dendroctonus ponderosae Hopkins, a major forest pest.</title>
        <authorList>
            <person name="Keeling C.I."/>
            <person name="Yuen M.M."/>
            <person name="Liao N.Y."/>
            <person name="Docking T.R."/>
            <person name="Chan S.K."/>
            <person name="Taylor G.A."/>
            <person name="Palmquist D.L."/>
            <person name="Jackman S.D."/>
            <person name="Nguyen A."/>
            <person name="Li M."/>
            <person name="Henderson H."/>
            <person name="Janes J.K."/>
            <person name="Zhao Y."/>
            <person name="Pandoh P."/>
            <person name="Moore R."/>
            <person name="Sperling F.A."/>
            <person name="Huber D.P."/>
            <person name="Birol I."/>
            <person name="Jones S.J."/>
            <person name="Bohlmann J."/>
        </authorList>
    </citation>
    <scope>NUCLEOTIDE SEQUENCE</scope>
</reference>
<feature type="transmembrane region" description="Helical" evidence="8">
    <location>
        <begin position="117"/>
        <end position="134"/>
    </location>
</feature>
<evidence type="ECO:0000256" key="5">
    <source>
        <dbReference type="ARBA" id="ARBA00022989"/>
    </source>
</evidence>
<evidence type="ECO:0000313" key="10">
    <source>
        <dbReference type="Proteomes" id="UP000019118"/>
    </source>
</evidence>
<keyword evidence="6 8" id="KW-0472">Membrane</keyword>
<comment type="function">
    <text evidence="7">Putative solute transporter.</text>
</comment>
<comment type="similarity">
    <text evidence="2">Belongs to the SLC35F solute transporter family.</text>
</comment>
<reference evidence="9" key="2">
    <citation type="submission" date="2024-08" db="UniProtKB">
        <authorList>
            <consortium name="EnsemblMetazoa"/>
        </authorList>
    </citation>
    <scope>IDENTIFICATION</scope>
</reference>
<name>A0AAR5P6Q6_DENPD</name>
<evidence type="ECO:0000313" key="9">
    <source>
        <dbReference type="EnsemblMetazoa" id="XP_019756296.1"/>
    </source>
</evidence>
<evidence type="ECO:0000256" key="6">
    <source>
        <dbReference type="ARBA" id="ARBA00023136"/>
    </source>
</evidence>
<feature type="transmembrane region" description="Helical" evidence="8">
    <location>
        <begin position="60"/>
        <end position="84"/>
    </location>
</feature>
<dbReference type="InterPro" id="IPR052221">
    <property type="entry name" value="SLC35F_Transporter"/>
</dbReference>
<keyword evidence="4 8" id="KW-0812">Transmembrane</keyword>
<evidence type="ECO:0000256" key="7">
    <source>
        <dbReference type="ARBA" id="ARBA00037727"/>
    </source>
</evidence>
<sequence length="179" mass="20060">MLCLGGAVLFAIVTVLQELSVKNTDIIEYLGLLGLFGSIICGLQMLLLEKQTMISSSWKNSGALLSSFAACQFMFCTFSSIFLLNMGTTALHLSLISGNFYTLIIGILLFNYKFHAFYFLSYTLSMTGVYIYSIKRTSTRPMHSMLTVSSQRNDAAAQHLNNRFVNERKLFPIITFLNN</sequence>
<evidence type="ECO:0008006" key="11">
    <source>
        <dbReference type="Google" id="ProtNLM"/>
    </source>
</evidence>
<dbReference type="AlphaFoldDB" id="A0AAR5P6Q6"/>
<feature type="transmembrane region" description="Helical" evidence="8">
    <location>
        <begin position="90"/>
        <end position="110"/>
    </location>
</feature>
<keyword evidence="10" id="KW-1185">Reference proteome</keyword>
<evidence type="ECO:0000256" key="1">
    <source>
        <dbReference type="ARBA" id="ARBA00004141"/>
    </source>
</evidence>
<organism evidence="9 10">
    <name type="scientific">Dendroctonus ponderosae</name>
    <name type="common">Mountain pine beetle</name>
    <dbReference type="NCBI Taxonomy" id="77166"/>
    <lineage>
        <taxon>Eukaryota</taxon>
        <taxon>Metazoa</taxon>
        <taxon>Ecdysozoa</taxon>
        <taxon>Arthropoda</taxon>
        <taxon>Hexapoda</taxon>
        <taxon>Insecta</taxon>
        <taxon>Pterygota</taxon>
        <taxon>Neoptera</taxon>
        <taxon>Endopterygota</taxon>
        <taxon>Coleoptera</taxon>
        <taxon>Polyphaga</taxon>
        <taxon>Cucujiformia</taxon>
        <taxon>Curculionidae</taxon>
        <taxon>Scolytinae</taxon>
        <taxon>Dendroctonus</taxon>
    </lineage>
</organism>
<accession>A0AAR5P6Q6</accession>
<evidence type="ECO:0000256" key="4">
    <source>
        <dbReference type="ARBA" id="ARBA00022692"/>
    </source>
</evidence>
<proteinExistence type="inferred from homology"/>
<dbReference type="GO" id="GO:0016020">
    <property type="term" value="C:membrane"/>
    <property type="evidence" value="ECO:0007669"/>
    <property type="project" value="UniProtKB-SubCell"/>
</dbReference>